<protein>
    <submittedName>
        <fullName evidence="5">Uncharacterized protein</fullName>
    </submittedName>
</protein>
<name>A0A8J5V0Z8_ZIZPA</name>
<reference evidence="5" key="2">
    <citation type="submission" date="2021-02" db="EMBL/GenBank/DDBJ databases">
        <authorList>
            <person name="Kimball J.A."/>
            <person name="Haas M.W."/>
            <person name="Macchietto M."/>
            <person name="Kono T."/>
            <person name="Duquette J."/>
            <person name="Shao M."/>
        </authorList>
    </citation>
    <scope>NUCLEOTIDE SEQUENCE</scope>
    <source>
        <tissue evidence="5">Fresh leaf tissue</tissue>
    </source>
</reference>
<evidence type="ECO:0000313" key="5">
    <source>
        <dbReference type="EMBL" id="KAG8045795.1"/>
    </source>
</evidence>
<evidence type="ECO:0000256" key="4">
    <source>
        <dbReference type="SAM" id="MobiDB-lite"/>
    </source>
</evidence>
<dbReference type="PANTHER" id="PTHR33388:SF18">
    <property type="entry name" value="PROTEIN SPEAR1"/>
    <property type="match status" value="1"/>
</dbReference>
<evidence type="ECO:0000256" key="2">
    <source>
        <dbReference type="ARBA" id="ARBA00023015"/>
    </source>
</evidence>
<proteinExistence type="predicted"/>
<organism evidence="5 6">
    <name type="scientific">Zizania palustris</name>
    <name type="common">Northern wild rice</name>
    <dbReference type="NCBI Taxonomy" id="103762"/>
    <lineage>
        <taxon>Eukaryota</taxon>
        <taxon>Viridiplantae</taxon>
        <taxon>Streptophyta</taxon>
        <taxon>Embryophyta</taxon>
        <taxon>Tracheophyta</taxon>
        <taxon>Spermatophyta</taxon>
        <taxon>Magnoliopsida</taxon>
        <taxon>Liliopsida</taxon>
        <taxon>Poales</taxon>
        <taxon>Poaceae</taxon>
        <taxon>BOP clade</taxon>
        <taxon>Oryzoideae</taxon>
        <taxon>Oryzeae</taxon>
        <taxon>Zizaniinae</taxon>
        <taxon>Zizania</taxon>
    </lineage>
</organism>
<feature type="compositionally biased region" description="Gly residues" evidence="4">
    <location>
        <begin position="13"/>
        <end position="27"/>
    </location>
</feature>
<dbReference type="InterPro" id="IPR040356">
    <property type="entry name" value="SPEAR"/>
</dbReference>
<evidence type="ECO:0000313" key="6">
    <source>
        <dbReference type="Proteomes" id="UP000729402"/>
    </source>
</evidence>
<keyword evidence="2" id="KW-0805">Transcription regulation</keyword>
<dbReference type="PANTHER" id="PTHR33388">
    <property type="entry name" value="OS01G0212500 PROTEIN"/>
    <property type="match status" value="1"/>
</dbReference>
<dbReference type="AlphaFoldDB" id="A0A8J5V0Z8"/>
<dbReference type="GO" id="GO:0003700">
    <property type="term" value="F:DNA-binding transcription factor activity"/>
    <property type="evidence" value="ECO:0007669"/>
    <property type="project" value="InterPro"/>
</dbReference>
<evidence type="ECO:0000256" key="3">
    <source>
        <dbReference type="ARBA" id="ARBA00023163"/>
    </source>
</evidence>
<dbReference type="EMBL" id="JAAALK010000290">
    <property type="protein sequence ID" value="KAG8045795.1"/>
    <property type="molecule type" value="Genomic_DNA"/>
</dbReference>
<keyword evidence="1" id="KW-0678">Repressor</keyword>
<comment type="caution">
    <text evidence="5">The sequence shown here is derived from an EMBL/GenBank/DDBJ whole genome shotgun (WGS) entry which is preliminary data.</text>
</comment>
<feature type="region of interest" description="Disordered" evidence="4">
    <location>
        <begin position="132"/>
        <end position="163"/>
    </location>
</feature>
<sequence length="163" mass="17216">MGGSHAGGEMCMEGGGRAAAGRSGGGKKAAEHKAAKQPQRGLGVAQLEKIRLHNQMVAAFRSAGGLQEDAPPPPFAAPHADCFDTTDRRIAGVKPYYEGLLQYSSSRPAAAAATTTAPVFVAYEVRDCASSEQRQQQQHYSWMSSSYDSGGGSSEELDLELRL</sequence>
<reference evidence="5" key="1">
    <citation type="journal article" date="2021" name="bioRxiv">
        <title>Whole Genome Assembly and Annotation of Northern Wild Rice, Zizania palustris L., Supports a Whole Genome Duplication in the Zizania Genus.</title>
        <authorList>
            <person name="Haas M."/>
            <person name="Kono T."/>
            <person name="Macchietto M."/>
            <person name="Millas R."/>
            <person name="McGilp L."/>
            <person name="Shao M."/>
            <person name="Duquette J."/>
            <person name="Hirsch C.N."/>
            <person name="Kimball J."/>
        </authorList>
    </citation>
    <scope>NUCLEOTIDE SEQUENCE</scope>
    <source>
        <tissue evidence="5">Fresh leaf tissue</tissue>
    </source>
</reference>
<feature type="region of interest" description="Disordered" evidence="4">
    <location>
        <begin position="1"/>
        <end position="42"/>
    </location>
</feature>
<keyword evidence="6" id="KW-1185">Reference proteome</keyword>
<gene>
    <name evidence="5" type="ORF">GUJ93_ZPchr0008g13643</name>
</gene>
<evidence type="ECO:0000256" key="1">
    <source>
        <dbReference type="ARBA" id="ARBA00022491"/>
    </source>
</evidence>
<dbReference type="Proteomes" id="UP000729402">
    <property type="component" value="Unassembled WGS sequence"/>
</dbReference>
<feature type="compositionally biased region" description="Polar residues" evidence="4">
    <location>
        <begin position="132"/>
        <end position="143"/>
    </location>
</feature>
<dbReference type="OrthoDB" id="653455at2759"/>
<keyword evidence="3" id="KW-0804">Transcription</keyword>
<accession>A0A8J5V0Z8</accession>